<dbReference type="SUPFAM" id="SSF56784">
    <property type="entry name" value="HAD-like"/>
    <property type="match status" value="1"/>
</dbReference>
<keyword evidence="2" id="KW-1185">Reference proteome</keyword>
<accession>A0ABV4YYJ6</accession>
<dbReference type="PRINTS" id="PR00413">
    <property type="entry name" value="HADHALOGNASE"/>
</dbReference>
<proteinExistence type="predicted"/>
<gene>
    <name evidence="1" type="ORF">P5G62_022720</name>
</gene>
<dbReference type="SFLD" id="SFLDS00003">
    <property type="entry name" value="Haloacid_Dehalogenase"/>
    <property type="match status" value="1"/>
</dbReference>
<dbReference type="PANTHER" id="PTHR18901:SF38">
    <property type="entry name" value="PSEUDOURIDINE-5'-PHOSPHATASE"/>
    <property type="match status" value="1"/>
</dbReference>
<protein>
    <submittedName>
        <fullName evidence="1">HAD family phosphatase</fullName>
    </submittedName>
</protein>
<dbReference type="InterPro" id="IPR006439">
    <property type="entry name" value="HAD-SF_hydro_IA"/>
</dbReference>
<dbReference type="Proteomes" id="UP001241748">
    <property type="component" value="Unassembled WGS sequence"/>
</dbReference>
<dbReference type="NCBIfam" id="TIGR01509">
    <property type="entry name" value="HAD-SF-IA-v3"/>
    <property type="match status" value="1"/>
</dbReference>
<dbReference type="SFLD" id="SFLDG01129">
    <property type="entry name" value="C1.5:_HAD__Beta-PGM__Phosphata"/>
    <property type="match status" value="1"/>
</dbReference>
<dbReference type="InterPro" id="IPR036412">
    <property type="entry name" value="HAD-like_sf"/>
</dbReference>
<dbReference type="SFLD" id="SFLDG01135">
    <property type="entry name" value="C1.5.6:_HAD__Beta-PGM__Phospha"/>
    <property type="match status" value="1"/>
</dbReference>
<evidence type="ECO:0000313" key="1">
    <source>
        <dbReference type="EMBL" id="MFB3169921.1"/>
    </source>
</evidence>
<dbReference type="InterPro" id="IPR023214">
    <property type="entry name" value="HAD_sf"/>
</dbReference>
<reference evidence="1 2" key="1">
    <citation type="submission" date="2024-05" db="EMBL/GenBank/DDBJ databases">
        <authorList>
            <person name="Venkateswaran K."/>
        </authorList>
    </citation>
    <scope>NUCLEOTIDE SEQUENCE [LARGE SCALE GENOMIC DNA]</scope>
    <source>
        <strain evidence="1 2">179-C4-2-HS</strain>
    </source>
</reference>
<dbReference type="PANTHER" id="PTHR18901">
    <property type="entry name" value="2-DEOXYGLUCOSE-6-PHOSPHATE PHOSPHATASE 2"/>
    <property type="match status" value="1"/>
</dbReference>
<dbReference type="InterPro" id="IPR023198">
    <property type="entry name" value="PGP-like_dom2"/>
</dbReference>
<dbReference type="RefSeq" id="WP_306074494.1">
    <property type="nucleotide sequence ID" value="NZ_JAROBZ020000002.1"/>
</dbReference>
<dbReference type="Gene3D" id="3.40.50.1000">
    <property type="entry name" value="HAD superfamily/HAD-like"/>
    <property type="match status" value="1"/>
</dbReference>
<comment type="caution">
    <text evidence="1">The sequence shown here is derived from an EMBL/GenBank/DDBJ whole genome shotgun (WGS) entry which is preliminary data.</text>
</comment>
<evidence type="ECO:0000313" key="2">
    <source>
        <dbReference type="Proteomes" id="UP001241748"/>
    </source>
</evidence>
<dbReference type="Pfam" id="PF13419">
    <property type="entry name" value="HAD_2"/>
    <property type="match status" value="1"/>
</dbReference>
<sequence length="213" mass="24020">MKLVIFDMDGLLFDTEWPSFQALKEAVERRGFTFTIENYKQLIGLAHGKSMEVMQQMYGGKLPYEEIMIDYRKLFKEILAKDGVGIKRGAIKLLDALDQRGMKKCIASSSARETIASYLKLTGLCDRFDFYISGNEVKKGKPHPDIFLEACKIAGEPVESALVLEDSLNGLKAACAAEIRCILVPDLIEPTEEMKEKAYKIIEDLEKVIEVLE</sequence>
<dbReference type="EMBL" id="JAROBZ020000002">
    <property type="protein sequence ID" value="MFB3169921.1"/>
    <property type="molecule type" value="Genomic_DNA"/>
</dbReference>
<organism evidence="1 2">
    <name type="scientific">Neobacillus driksii</name>
    <dbReference type="NCBI Taxonomy" id="3035913"/>
    <lineage>
        <taxon>Bacteria</taxon>
        <taxon>Bacillati</taxon>
        <taxon>Bacillota</taxon>
        <taxon>Bacilli</taxon>
        <taxon>Bacillales</taxon>
        <taxon>Bacillaceae</taxon>
        <taxon>Neobacillus</taxon>
    </lineage>
</organism>
<dbReference type="Gene3D" id="1.10.150.240">
    <property type="entry name" value="Putative phosphatase, domain 2"/>
    <property type="match status" value="1"/>
</dbReference>
<dbReference type="InterPro" id="IPR041492">
    <property type="entry name" value="HAD_2"/>
</dbReference>
<name>A0ABV4YYJ6_9BACI</name>